<dbReference type="AlphaFoldDB" id="A0A9N9ECF5"/>
<evidence type="ECO:0000313" key="2">
    <source>
        <dbReference type="Proteomes" id="UP000789405"/>
    </source>
</evidence>
<dbReference type="Proteomes" id="UP000789405">
    <property type="component" value="Unassembled WGS sequence"/>
</dbReference>
<accession>A0A9N9ECF5</accession>
<proteinExistence type="predicted"/>
<name>A0A9N9ECF5_9GLOM</name>
<sequence>MLLSCQISCKETTDKNKSELDEIIANETYLKEFRTADNSLNPDDYRPMPIVEEILR</sequence>
<protein>
    <submittedName>
        <fullName evidence="1">19634_t:CDS:1</fullName>
    </submittedName>
</protein>
<reference evidence="1" key="1">
    <citation type="submission" date="2021-06" db="EMBL/GenBank/DDBJ databases">
        <authorList>
            <person name="Kallberg Y."/>
            <person name="Tangrot J."/>
            <person name="Rosling A."/>
        </authorList>
    </citation>
    <scope>NUCLEOTIDE SEQUENCE</scope>
    <source>
        <strain evidence="1">MA453B</strain>
    </source>
</reference>
<gene>
    <name evidence="1" type="ORF">DERYTH_LOCUS11083</name>
</gene>
<evidence type="ECO:0000313" key="1">
    <source>
        <dbReference type="EMBL" id="CAG8668230.1"/>
    </source>
</evidence>
<organism evidence="1 2">
    <name type="scientific">Dentiscutata erythropus</name>
    <dbReference type="NCBI Taxonomy" id="1348616"/>
    <lineage>
        <taxon>Eukaryota</taxon>
        <taxon>Fungi</taxon>
        <taxon>Fungi incertae sedis</taxon>
        <taxon>Mucoromycota</taxon>
        <taxon>Glomeromycotina</taxon>
        <taxon>Glomeromycetes</taxon>
        <taxon>Diversisporales</taxon>
        <taxon>Gigasporaceae</taxon>
        <taxon>Dentiscutata</taxon>
    </lineage>
</organism>
<keyword evidence="2" id="KW-1185">Reference proteome</keyword>
<dbReference type="EMBL" id="CAJVPY010006729">
    <property type="protein sequence ID" value="CAG8668230.1"/>
    <property type="molecule type" value="Genomic_DNA"/>
</dbReference>
<comment type="caution">
    <text evidence="1">The sequence shown here is derived from an EMBL/GenBank/DDBJ whole genome shotgun (WGS) entry which is preliminary data.</text>
</comment>